<protein>
    <submittedName>
        <fullName evidence="2">Histidine phosphatase family protein</fullName>
    </submittedName>
</protein>
<dbReference type="PANTHER" id="PTHR47623">
    <property type="entry name" value="OS09G0287300 PROTEIN"/>
    <property type="match status" value="1"/>
</dbReference>
<evidence type="ECO:0000313" key="2">
    <source>
        <dbReference type="EMBL" id="XAU15106.1"/>
    </source>
</evidence>
<evidence type="ECO:0000256" key="1">
    <source>
        <dbReference type="SAM" id="MobiDB-lite"/>
    </source>
</evidence>
<dbReference type="Pfam" id="PF00300">
    <property type="entry name" value="His_Phos_1"/>
    <property type="match status" value="1"/>
</dbReference>
<dbReference type="InterPro" id="IPR029033">
    <property type="entry name" value="His_PPase_superfam"/>
</dbReference>
<feature type="region of interest" description="Disordered" evidence="1">
    <location>
        <begin position="1"/>
        <end position="31"/>
    </location>
</feature>
<name>A0ABZ3HA19_9BACT</name>
<dbReference type="PANTHER" id="PTHR47623:SF1">
    <property type="entry name" value="OS09G0287300 PROTEIN"/>
    <property type="match status" value="1"/>
</dbReference>
<keyword evidence="3" id="KW-1185">Reference proteome</keyword>
<reference evidence="2 3" key="1">
    <citation type="submission" date="2024-03" db="EMBL/GenBank/DDBJ databases">
        <title>Sulfurimonas sp. HSL3-1.</title>
        <authorList>
            <person name="Wang S."/>
        </authorList>
    </citation>
    <scope>NUCLEOTIDE SEQUENCE [LARGE SCALE GENOMIC DNA]</scope>
    <source>
        <strain evidence="2 3">HSL3-1</strain>
    </source>
</reference>
<dbReference type="SUPFAM" id="SSF53254">
    <property type="entry name" value="Phosphoglycerate mutase-like"/>
    <property type="match status" value="1"/>
</dbReference>
<dbReference type="Proteomes" id="UP001447842">
    <property type="component" value="Chromosome"/>
</dbReference>
<evidence type="ECO:0000313" key="3">
    <source>
        <dbReference type="Proteomes" id="UP001447842"/>
    </source>
</evidence>
<accession>A0ABZ3HA19</accession>
<feature type="compositionally biased region" description="Basic and acidic residues" evidence="1">
    <location>
        <begin position="12"/>
        <end position="26"/>
    </location>
</feature>
<dbReference type="Gene3D" id="3.40.50.1240">
    <property type="entry name" value="Phosphoglycerate mutase-like"/>
    <property type="match status" value="1"/>
</dbReference>
<dbReference type="EMBL" id="CP147920">
    <property type="protein sequence ID" value="XAU15106.1"/>
    <property type="molecule type" value="Genomic_DNA"/>
</dbReference>
<sequence>MRTLTLMRHAKSSRDDPALGDHERPLNSRGKKAAKTMAQRLHAEHYTPDLILVSSARRTRQTAAALQKVYDGALAVQTEPLLYEASSETYAEVIRKVDDAVDELMIIGHNPTIEWIAETLGGKAVHMPTAAYIRFEIPCSWSAFQFEYYETLAYDYPKSDR</sequence>
<dbReference type="InterPro" id="IPR013078">
    <property type="entry name" value="His_Pase_superF_clade-1"/>
</dbReference>
<organism evidence="2 3">
    <name type="scientific">Sulfurimonas diazotrophicus</name>
    <dbReference type="NCBI Taxonomy" id="3131939"/>
    <lineage>
        <taxon>Bacteria</taxon>
        <taxon>Pseudomonadati</taxon>
        <taxon>Campylobacterota</taxon>
        <taxon>Epsilonproteobacteria</taxon>
        <taxon>Campylobacterales</taxon>
        <taxon>Sulfurimonadaceae</taxon>
        <taxon>Sulfurimonas</taxon>
    </lineage>
</organism>
<dbReference type="CDD" id="cd07067">
    <property type="entry name" value="HP_PGM_like"/>
    <property type="match status" value="1"/>
</dbReference>
<dbReference type="SMART" id="SM00855">
    <property type="entry name" value="PGAM"/>
    <property type="match status" value="1"/>
</dbReference>
<gene>
    <name evidence="2" type="ORF">WCY31_00035</name>
</gene>
<proteinExistence type="predicted"/>
<dbReference type="RefSeq" id="WP_345972698.1">
    <property type="nucleotide sequence ID" value="NZ_CP147920.1"/>
</dbReference>